<evidence type="ECO:0000256" key="2">
    <source>
        <dbReference type="SAM" id="SignalP"/>
    </source>
</evidence>
<evidence type="ECO:0000256" key="1">
    <source>
        <dbReference type="SAM" id="MobiDB-lite"/>
    </source>
</evidence>
<dbReference type="AlphaFoldDB" id="A0AAU7TCT8"/>
<feature type="signal peptide" evidence="2">
    <location>
        <begin position="1"/>
        <end position="24"/>
    </location>
</feature>
<feature type="region of interest" description="Disordered" evidence="1">
    <location>
        <begin position="26"/>
        <end position="59"/>
    </location>
</feature>
<dbReference type="PROSITE" id="PS51257">
    <property type="entry name" value="PROKAR_LIPOPROTEIN"/>
    <property type="match status" value="1"/>
</dbReference>
<dbReference type="RefSeq" id="WP_350277478.1">
    <property type="nucleotide sequence ID" value="NZ_CP158165.1"/>
</dbReference>
<name>A0AAU7TCT8_9ACTN</name>
<accession>A0AAU7TCT8</accession>
<feature type="chain" id="PRO_5043683614" description="Lipoprotein" evidence="2">
    <location>
        <begin position="25"/>
        <end position="206"/>
    </location>
</feature>
<gene>
    <name evidence="3" type="ORF">ABN611_39670</name>
</gene>
<evidence type="ECO:0000313" key="3">
    <source>
        <dbReference type="EMBL" id="XBV24657.1"/>
    </source>
</evidence>
<evidence type="ECO:0008006" key="4">
    <source>
        <dbReference type="Google" id="ProtNLM"/>
    </source>
</evidence>
<keyword evidence="2" id="KW-0732">Signal</keyword>
<proteinExistence type="predicted"/>
<protein>
    <recommendedName>
        <fullName evidence="4">Lipoprotein</fullName>
    </recommendedName>
</protein>
<dbReference type="EMBL" id="CP158165">
    <property type="protein sequence ID" value="XBV24657.1"/>
    <property type="molecule type" value="Genomic_DNA"/>
</dbReference>
<reference evidence="3" key="1">
    <citation type="submission" date="2024-06" db="EMBL/GenBank/DDBJ databases">
        <title>Kribbella sp. strain HUAS MG21 genome sequences.</title>
        <authorList>
            <person name="Mo P."/>
        </authorList>
    </citation>
    <scope>NUCLEOTIDE SEQUENCE</scope>
    <source>
        <strain evidence="3">HUAS MG21</strain>
    </source>
</reference>
<feature type="compositionally biased region" description="Low complexity" evidence="1">
    <location>
        <begin position="34"/>
        <end position="59"/>
    </location>
</feature>
<sequence>MPRRPAFAPAIAALSALLALTACQGSPEAGQPNTTAPSTASSSSPAPTVPSTPTTPGWTAEEQAAITAATTRYLAARRATEQALQNPAQAERTELERSGNGGQWLTDVIEDITFFRDNGWYQAGAVTLSSPTVKTVRLAGQQPEVTLTSCIDSSAVVVRYQATKKPVPLGPDNGSRHLAQARIVLAPGSDGRKAWFLISETGDAKC</sequence>
<organism evidence="3">
    <name type="scientific">Kribbella sp. HUAS MG21</name>
    <dbReference type="NCBI Taxonomy" id="3160966"/>
    <lineage>
        <taxon>Bacteria</taxon>
        <taxon>Bacillati</taxon>
        <taxon>Actinomycetota</taxon>
        <taxon>Actinomycetes</taxon>
        <taxon>Propionibacteriales</taxon>
        <taxon>Kribbellaceae</taxon>
        <taxon>Kribbella</taxon>
    </lineage>
</organism>